<reference evidence="2" key="1">
    <citation type="journal article" date="2022" name="Int. J. Mol. Sci.">
        <title>Draft Genome of Tanacetum Coccineum: Genomic Comparison of Closely Related Tanacetum-Family Plants.</title>
        <authorList>
            <person name="Yamashiro T."/>
            <person name="Shiraishi A."/>
            <person name="Nakayama K."/>
            <person name="Satake H."/>
        </authorList>
    </citation>
    <scope>NUCLEOTIDE SEQUENCE</scope>
</reference>
<keyword evidence="2" id="KW-0548">Nucleotidyltransferase</keyword>
<evidence type="ECO:0000256" key="1">
    <source>
        <dbReference type="SAM" id="MobiDB-lite"/>
    </source>
</evidence>
<dbReference type="GO" id="GO:0003964">
    <property type="term" value="F:RNA-directed DNA polymerase activity"/>
    <property type="evidence" value="ECO:0007669"/>
    <property type="project" value="UniProtKB-KW"/>
</dbReference>
<proteinExistence type="predicted"/>
<evidence type="ECO:0000313" key="3">
    <source>
        <dbReference type="Proteomes" id="UP001151760"/>
    </source>
</evidence>
<feature type="region of interest" description="Disordered" evidence="1">
    <location>
        <begin position="313"/>
        <end position="353"/>
    </location>
</feature>
<feature type="compositionally biased region" description="Acidic residues" evidence="1">
    <location>
        <begin position="342"/>
        <end position="353"/>
    </location>
</feature>
<dbReference type="EMBL" id="BQNB010010212">
    <property type="protein sequence ID" value="GJS74191.1"/>
    <property type="molecule type" value="Genomic_DNA"/>
</dbReference>
<gene>
    <name evidence="2" type="ORF">Tco_0707032</name>
</gene>
<keyword evidence="2" id="KW-0808">Transferase</keyword>
<organism evidence="2 3">
    <name type="scientific">Tanacetum coccineum</name>
    <dbReference type="NCBI Taxonomy" id="301880"/>
    <lineage>
        <taxon>Eukaryota</taxon>
        <taxon>Viridiplantae</taxon>
        <taxon>Streptophyta</taxon>
        <taxon>Embryophyta</taxon>
        <taxon>Tracheophyta</taxon>
        <taxon>Spermatophyta</taxon>
        <taxon>Magnoliopsida</taxon>
        <taxon>eudicotyledons</taxon>
        <taxon>Gunneridae</taxon>
        <taxon>Pentapetalae</taxon>
        <taxon>asterids</taxon>
        <taxon>campanulids</taxon>
        <taxon>Asterales</taxon>
        <taxon>Asteraceae</taxon>
        <taxon>Asteroideae</taxon>
        <taxon>Anthemideae</taxon>
        <taxon>Anthemidinae</taxon>
        <taxon>Tanacetum</taxon>
    </lineage>
</organism>
<comment type="caution">
    <text evidence="2">The sequence shown here is derived from an EMBL/GenBank/DDBJ whole genome shotgun (WGS) entry which is preliminary data.</text>
</comment>
<protein>
    <submittedName>
        <fullName evidence="2">Reverse transcriptase domain-containing protein</fullName>
    </submittedName>
</protein>
<accession>A0ABQ4YAN4</accession>
<evidence type="ECO:0000313" key="2">
    <source>
        <dbReference type="EMBL" id="GJS74191.1"/>
    </source>
</evidence>
<keyword evidence="3" id="KW-1185">Reference proteome</keyword>
<name>A0ABQ4YAN4_9ASTR</name>
<reference evidence="2" key="2">
    <citation type="submission" date="2022-01" db="EMBL/GenBank/DDBJ databases">
        <authorList>
            <person name="Yamashiro T."/>
            <person name="Shiraishi A."/>
            <person name="Satake H."/>
            <person name="Nakayama K."/>
        </authorList>
    </citation>
    <scope>NUCLEOTIDE SEQUENCE</scope>
</reference>
<dbReference type="Proteomes" id="UP001151760">
    <property type="component" value="Unassembled WGS sequence"/>
</dbReference>
<sequence>MANNTQAKVMGEVRKVRIQIGYQAYLADFLVLDIPVDKELPLLLGCPFLRTCGAMIDMGHGTMTIDVGVIKHTYYPQPRTKGYLENFESDESEDWMSCFEVYRNEIMREKCIWFRLYGKEHVFTLLEFAVLIGLYSESDVQHRLFKTHFLRLTTNDEGFNHEAYWSRIEQPRTEKKKLADIRYPLLHIMHKILVGSFMHRSGSRDKVQKPDLWLLSLLDEGHNKNMAWILAEYLSKRASGIKKSSEIYGGHFVTKIVRKLGFYNQRELAKCSKPIKSESWDNRMFRKAFNRRAKKLSPITPLEGYPSNGEVCAKGAMPSHRGTSIVPSSGYDVRGSSRGAQDDDGDDDMSDDN</sequence>
<dbReference type="Gene3D" id="2.40.70.10">
    <property type="entry name" value="Acid Proteases"/>
    <property type="match status" value="1"/>
</dbReference>
<keyword evidence="2" id="KW-0695">RNA-directed DNA polymerase</keyword>
<dbReference type="InterPro" id="IPR021109">
    <property type="entry name" value="Peptidase_aspartic_dom_sf"/>
</dbReference>